<keyword evidence="3" id="KW-0507">mRNA processing</keyword>
<dbReference type="Pfam" id="PF02854">
    <property type="entry name" value="MIF4G"/>
    <property type="match status" value="1"/>
</dbReference>
<comment type="similarity">
    <text evidence="2">Belongs to the NCBP1 family.</text>
</comment>
<evidence type="ECO:0000313" key="9">
    <source>
        <dbReference type="EMBL" id="EPZ35893.1"/>
    </source>
</evidence>
<protein>
    <submittedName>
        <fullName evidence="9">MIF4-like, type 1/2/3 domain-containing protein</fullName>
    </submittedName>
</protein>
<proteinExistence type="inferred from homology"/>
<dbReference type="PANTHER" id="PTHR12412:SF2">
    <property type="entry name" value="NUCLEAR CAP-BINDING PROTEIN SUBUNIT 1"/>
    <property type="match status" value="1"/>
</dbReference>
<dbReference type="OMA" id="AYMILEV"/>
<evidence type="ECO:0000259" key="8">
    <source>
        <dbReference type="Pfam" id="PF09090"/>
    </source>
</evidence>
<dbReference type="HOGENOM" id="CLU_013207_0_0_1"/>
<dbReference type="Gene3D" id="1.25.40.180">
    <property type="match status" value="3"/>
</dbReference>
<evidence type="ECO:0000256" key="3">
    <source>
        <dbReference type="ARBA" id="ARBA00022664"/>
    </source>
</evidence>
<dbReference type="EMBL" id="KE560729">
    <property type="protein sequence ID" value="EPZ35893.1"/>
    <property type="molecule type" value="Genomic_DNA"/>
</dbReference>
<dbReference type="InterPro" id="IPR027159">
    <property type="entry name" value="CBP80"/>
</dbReference>
<keyword evidence="4" id="KW-0508">mRNA splicing</keyword>
<organism evidence="9 10">
    <name type="scientific">Rozella allomycis (strain CSF55)</name>
    <dbReference type="NCBI Taxonomy" id="988480"/>
    <lineage>
        <taxon>Eukaryota</taxon>
        <taxon>Fungi</taxon>
        <taxon>Fungi incertae sedis</taxon>
        <taxon>Cryptomycota</taxon>
        <taxon>Cryptomycota incertae sedis</taxon>
        <taxon>Rozella</taxon>
    </lineage>
</organism>
<feature type="domain" description="MIF4G-like type 1" evidence="7">
    <location>
        <begin position="335"/>
        <end position="459"/>
    </location>
</feature>
<dbReference type="Pfam" id="PF09088">
    <property type="entry name" value="MIF4G_like"/>
    <property type="match status" value="1"/>
</dbReference>
<feature type="domain" description="MIF4G" evidence="6">
    <location>
        <begin position="36"/>
        <end position="190"/>
    </location>
</feature>
<evidence type="ECO:0000259" key="6">
    <source>
        <dbReference type="Pfam" id="PF02854"/>
    </source>
</evidence>
<dbReference type="GO" id="GO:0005846">
    <property type="term" value="C:nuclear cap binding complex"/>
    <property type="evidence" value="ECO:0007669"/>
    <property type="project" value="InterPro"/>
</dbReference>
<dbReference type="GO" id="GO:0006406">
    <property type="term" value="P:mRNA export from nucleus"/>
    <property type="evidence" value="ECO:0007669"/>
    <property type="project" value="InterPro"/>
</dbReference>
<dbReference type="Proteomes" id="UP000030755">
    <property type="component" value="Unassembled WGS sequence"/>
</dbReference>
<dbReference type="PANTHER" id="PTHR12412">
    <property type="entry name" value="CAP BINDING PROTEIN"/>
    <property type="match status" value="1"/>
</dbReference>
<dbReference type="GO" id="GO:0000339">
    <property type="term" value="F:RNA cap binding"/>
    <property type="evidence" value="ECO:0007669"/>
    <property type="project" value="InterPro"/>
</dbReference>
<dbReference type="InterPro" id="IPR003890">
    <property type="entry name" value="MIF4G-like_typ-3"/>
</dbReference>
<keyword evidence="10" id="KW-1185">Reference proteome</keyword>
<evidence type="ECO:0000313" key="10">
    <source>
        <dbReference type="Proteomes" id="UP000030755"/>
    </source>
</evidence>
<dbReference type="InterPro" id="IPR015174">
    <property type="entry name" value="MIF4G-like_typ-2"/>
</dbReference>
<evidence type="ECO:0000256" key="2">
    <source>
        <dbReference type="ARBA" id="ARBA00007413"/>
    </source>
</evidence>
<dbReference type="GO" id="GO:0003729">
    <property type="term" value="F:mRNA binding"/>
    <property type="evidence" value="ECO:0007669"/>
    <property type="project" value="TreeGrafter"/>
</dbReference>
<dbReference type="InterPro" id="IPR015172">
    <property type="entry name" value="MIF4G-like_typ-1"/>
</dbReference>
<keyword evidence="5" id="KW-0539">Nucleus</keyword>
<dbReference type="SUPFAM" id="SSF48371">
    <property type="entry name" value="ARM repeat"/>
    <property type="match status" value="3"/>
</dbReference>
<evidence type="ECO:0000259" key="7">
    <source>
        <dbReference type="Pfam" id="PF09088"/>
    </source>
</evidence>
<dbReference type="GO" id="GO:0005634">
    <property type="term" value="C:nucleus"/>
    <property type="evidence" value="ECO:0007669"/>
    <property type="project" value="UniProtKB-SubCell"/>
</dbReference>
<accession>A0A075B041</accession>
<evidence type="ECO:0000256" key="5">
    <source>
        <dbReference type="ARBA" id="ARBA00023242"/>
    </source>
</evidence>
<dbReference type="GO" id="GO:0000184">
    <property type="term" value="P:nuclear-transcribed mRNA catabolic process, nonsense-mediated decay"/>
    <property type="evidence" value="ECO:0007669"/>
    <property type="project" value="TreeGrafter"/>
</dbReference>
<dbReference type="AlphaFoldDB" id="A0A075B041"/>
<dbReference type="GO" id="GO:0008380">
    <property type="term" value="P:RNA splicing"/>
    <property type="evidence" value="ECO:0007669"/>
    <property type="project" value="UniProtKB-KW"/>
</dbReference>
<evidence type="ECO:0000256" key="1">
    <source>
        <dbReference type="ARBA" id="ARBA00004123"/>
    </source>
</evidence>
<name>A0A075B041_ROZAC</name>
<gene>
    <name evidence="9" type="ORF">O9G_003538</name>
</gene>
<dbReference type="GO" id="GO:0006397">
    <property type="term" value="P:mRNA processing"/>
    <property type="evidence" value="ECO:0007669"/>
    <property type="project" value="UniProtKB-KW"/>
</dbReference>
<sequence>MFAELKRAPREREEETKSPEEQIKSLIYVLGDKVPLSELFEQIDSLVNVVTRDYEEHRKVILRTIEACGSQLPHKLNIYALFVSALNAKNQEIGAEIAKMLTDALEFHLSDGKWREFQVLLRFIGELADLGFLPLVAYSSIVDELVSILKSDKKQNLKDMFAMTIMKCLVYTGRYLMEEDVEKYMEAIKEYIGGRVINDFAYKMFHSGDLEQRDSLEDLYQRLCVFKEDRWFSKILTIIDDSPFSDLLMNQTQHELRPLRIEAIEVSGNIPFQEKVFYLLDSEEAMYQKDSYPEKESMDRWILMDIVWNICHFFEINHKECVQALMLIDVPANVNRAIVETIFINLLSNPSFKIAYYVTLLCDLCKSYPRIIPKDIGKILFTVFEQMDAWELDYYALDRFSSWFALHLSNFNLKWPWDDWKEIIESENGNSRQKLFIEQTISKLLSLLYVNRVKAALPDFLHVFIPSSLMTFDGDETLIGMLKEKKSKEEINEYLSNCENSLEKLIHSIWKFGSKSFTFILIAIERSLPILKDLVSTDQDQIEILKLTLEFFQNNHQLISYNLVHPKVLMDFIFSNQQPLNQYWIWRIIDAALSKSVDRNIYLEKEKGMKVDYFENVISAFIKHSFAQDMTLDYPIGILRKYINHVSPSILVDNLPEDISSKFINLINV</sequence>
<feature type="domain" description="MIF4G-like type 2" evidence="8">
    <location>
        <begin position="477"/>
        <end position="599"/>
    </location>
</feature>
<comment type="subcellular location">
    <subcellularLocation>
        <location evidence="1">Nucleus</location>
    </subcellularLocation>
</comment>
<dbReference type="InterPro" id="IPR016024">
    <property type="entry name" value="ARM-type_fold"/>
</dbReference>
<dbReference type="OrthoDB" id="10252707at2759"/>
<evidence type="ECO:0000256" key="4">
    <source>
        <dbReference type="ARBA" id="ARBA00023187"/>
    </source>
</evidence>
<dbReference type="STRING" id="988480.A0A075B041"/>
<dbReference type="Pfam" id="PF09090">
    <property type="entry name" value="MIF4G_like_2"/>
    <property type="match status" value="1"/>
</dbReference>
<reference evidence="9 10" key="1">
    <citation type="journal article" date="2013" name="Curr. Biol.">
        <title>Shared signatures of parasitism and phylogenomics unite Cryptomycota and microsporidia.</title>
        <authorList>
            <person name="James T.Y."/>
            <person name="Pelin A."/>
            <person name="Bonen L."/>
            <person name="Ahrendt S."/>
            <person name="Sain D."/>
            <person name="Corradi N."/>
            <person name="Stajich J.E."/>
        </authorList>
    </citation>
    <scope>NUCLEOTIDE SEQUENCE [LARGE SCALE GENOMIC DNA]</scope>
    <source>
        <strain evidence="9 10">CSF55</strain>
    </source>
</reference>